<protein>
    <submittedName>
        <fullName evidence="2">Carboxymuconolactone decarboxylase-domain protein</fullName>
    </submittedName>
</protein>
<evidence type="ECO:0000313" key="2">
    <source>
        <dbReference type="EMBL" id="SNQ60285.1"/>
    </source>
</evidence>
<feature type="domain" description="Carboxymuconolactone decarboxylase-like" evidence="1">
    <location>
        <begin position="2"/>
        <end position="40"/>
    </location>
</feature>
<organism evidence="2 3">
    <name type="scientific">Candidatus Methanoperedens nitratireducens</name>
    <dbReference type="NCBI Taxonomy" id="1392998"/>
    <lineage>
        <taxon>Archaea</taxon>
        <taxon>Methanobacteriati</taxon>
        <taxon>Methanobacteriota</taxon>
        <taxon>Stenosarchaea group</taxon>
        <taxon>Methanomicrobia</taxon>
        <taxon>Methanosarcinales</taxon>
        <taxon>ANME-2 cluster</taxon>
        <taxon>Candidatus Methanoperedentaceae</taxon>
        <taxon>Candidatus Methanoperedens</taxon>
    </lineage>
</organism>
<accession>A0A284VLY4</accession>
<sequence>MRCERCTEIHAERAKKHGATDEQIAETVACAMFVAAGSQLSWSDVYDRIIKEK</sequence>
<dbReference type="Proteomes" id="UP000218615">
    <property type="component" value="Unassembled WGS sequence"/>
</dbReference>
<dbReference type="SUPFAM" id="SSF69118">
    <property type="entry name" value="AhpD-like"/>
    <property type="match status" value="1"/>
</dbReference>
<dbReference type="EMBL" id="FZMP01000084">
    <property type="protein sequence ID" value="SNQ60285.1"/>
    <property type="molecule type" value="Genomic_DNA"/>
</dbReference>
<proteinExistence type="predicted"/>
<dbReference type="Gene3D" id="1.20.1290.10">
    <property type="entry name" value="AhpD-like"/>
    <property type="match status" value="1"/>
</dbReference>
<keyword evidence="3" id="KW-1185">Reference proteome</keyword>
<dbReference type="GO" id="GO:0051920">
    <property type="term" value="F:peroxiredoxin activity"/>
    <property type="evidence" value="ECO:0007669"/>
    <property type="project" value="InterPro"/>
</dbReference>
<evidence type="ECO:0000313" key="3">
    <source>
        <dbReference type="Proteomes" id="UP000218615"/>
    </source>
</evidence>
<dbReference type="InterPro" id="IPR029032">
    <property type="entry name" value="AhpD-like"/>
</dbReference>
<name>A0A284VLY4_9EURY</name>
<dbReference type="Pfam" id="PF02627">
    <property type="entry name" value="CMD"/>
    <property type="match status" value="1"/>
</dbReference>
<dbReference type="InterPro" id="IPR003779">
    <property type="entry name" value="CMD-like"/>
</dbReference>
<reference evidence="3" key="1">
    <citation type="submission" date="2017-06" db="EMBL/GenBank/DDBJ databases">
        <authorList>
            <person name="Cremers G."/>
        </authorList>
    </citation>
    <scope>NUCLEOTIDE SEQUENCE [LARGE SCALE GENOMIC DNA]</scope>
</reference>
<gene>
    <name evidence="2" type="ORF">MNV_1740030</name>
</gene>
<dbReference type="RefSeq" id="WP_256999974.1">
    <property type="nucleotide sequence ID" value="NZ_FZMP01000084.1"/>
</dbReference>
<evidence type="ECO:0000259" key="1">
    <source>
        <dbReference type="Pfam" id="PF02627"/>
    </source>
</evidence>
<dbReference type="AlphaFoldDB" id="A0A284VLY4"/>